<proteinExistence type="predicted"/>
<gene>
    <name evidence="1" type="ORF">P154DRAFT_571185</name>
</gene>
<name>A0A6A5WWE6_9PLEO</name>
<dbReference type="AlphaFoldDB" id="A0A6A5WWE6"/>
<evidence type="ECO:0000313" key="1">
    <source>
        <dbReference type="EMBL" id="KAF2005458.1"/>
    </source>
</evidence>
<sequence length="282" mass="32351">MAQPYQSPPAPGLESAIQALSVSQSSSSKELRFIISQNGSDSIHVELSYLQTSSVVPPLLRYDGDPLTLVTTFPTHWSLTRKLIDSLDVGRGHDLHFFSRLPSGTQVTDEIHKWAISVPLRQFRQTVVRQNHSMCITQSPERLDEDMSRVEELLKYGLLKLRQNPVLVIRVLVDDHILNDSATVFRVKLLHFAEAAKVTKFEPWIVLVLRDEKRAEFAKAIMTDVLWDMASRALYDQPSDDELQLMGDIDQRVEKKIILWWHLRQNGRHEDMDALMDGKRTE</sequence>
<keyword evidence="2" id="KW-1185">Reference proteome</keyword>
<organism evidence="1 2">
    <name type="scientific">Amniculicola lignicola CBS 123094</name>
    <dbReference type="NCBI Taxonomy" id="1392246"/>
    <lineage>
        <taxon>Eukaryota</taxon>
        <taxon>Fungi</taxon>
        <taxon>Dikarya</taxon>
        <taxon>Ascomycota</taxon>
        <taxon>Pezizomycotina</taxon>
        <taxon>Dothideomycetes</taxon>
        <taxon>Pleosporomycetidae</taxon>
        <taxon>Pleosporales</taxon>
        <taxon>Amniculicolaceae</taxon>
        <taxon>Amniculicola</taxon>
    </lineage>
</organism>
<dbReference type="EMBL" id="ML977563">
    <property type="protein sequence ID" value="KAF2005458.1"/>
    <property type="molecule type" value="Genomic_DNA"/>
</dbReference>
<reference evidence="1" key="1">
    <citation type="journal article" date="2020" name="Stud. Mycol.">
        <title>101 Dothideomycetes genomes: a test case for predicting lifestyles and emergence of pathogens.</title>
        <authorList>
            <person name="Haridas S."/>
            <person name="Albert R."/>
            <person name="Binder M."/>
            <person name="Bloem J."/>
            <person name="Labutti K."/>
            <person name="Salamov A."/>
            <person name="Andreopoulos B."/>
            <person name="Baker S."/>
            <person name="Barry K."/>
            <person name="Bills G."/>
            <person name="Bluhm B."/>
            <person name="Cannon C."/>
            <person name="Castanera R."/>
            <person name="Culley D."/>
            <person name="Daum C."/>
            <person name="Ezra D."/>
            <person name="Gonzalez J."/>
            <person name="Henrissat B."/>
            <person name="Kuo A."/>
            <person name="Liang C."/>
            <person name="Lipzen A."/>
            <person name="Lutzoni F."/>
            <person name="Magnuson J."/>
            <person name="Mondo S."/>
            <person name="Nolan M."/>
            <person name="Ohm R."/>
            <person name="Pangilinan J."/>
            <person name="Park H.-J."/>
            <person name="Ramirez L."/>
            <person name="Alfaro M."/>
            <person name="Sun H."/>
            <person name="Tritt A."/>
            <person name="Yoshinaga Y."/>
            <person name="Zwiers L.-H."/>
            <person name="Turgeon B."/>
            <person name="Goodwin S."/>
            <person name="Spatafora J."/>
            <person name="Crous P."/>
            <person name="Grigoriev I."/>
        </authorList>
    </citation>
    <scope>NUCLEOTIDE SEQUENCE</scope>
    <source>
        <strain evidence="1">CBS 123094</strain>
    </source>
</reference>
<accession>A0A6A5WWE6</accession>
<evidence type="ECO:0000313" key="2">
    <source>
        <dbReference type="Proteomes" id="UP000799779"/>
    </source>
</evidence>
<protein>
    <submittedName>
        <fullName evidence="1">Uncharacterized protein</fullName>
    </submittedName>
</protein>
<dbReference type="Proteomes" id="UP000799779">
    <property type="component" value="Unassembled WGS sequence"/>
</dbReference>